<dbReference type="AlphaFoldDB" id="B9D035"/>
<evidence type="ECO:0000313" key="2">
    <source>
        <dbReference type="Proteomes" id="UP000003082"/>
    </source>
</evidence>
<organism evidence="1 2">
    <name type="scientific">Campylobacter rectus RM3267</name>
    <dbReference type="NCBI Taxonomy" id="553218"/>
    <lineage>
        <taxon>Bacteria</taxon>
        <taxon>Pseudomonadati</taxon>
        <taxon>Campylobacterota</taxon>
        <taxon>Epsilonproteobacteria</taxon>
        <taxon>Campylobacterales</taxon>
        <taxon>Campylobacteraceae</taxon>
        <taxon>Campylobacter</taxon>
    </lineage>
</organism>
<evidence type="ECO:0000313" key="1">
    <source>
        <dbReference type="EMBL" id="EEF14591.1"/>
    </source>
</evidence>
<dbReference type="STRING" id="553218.CAMRE0001_1349"/>
<keyword evidence="2" id="KW-1185">Reference proteome</keyword>
<protein>
    <submittedName>
        <fullName evidence="1">Uncharacterized protein</fullName>
    </submittedName>
</protein>
<proteinExistence type="predicted"/>
<gene>
    <name evidence="1" type="ORF">CAMRE0001_1349</name>
</gene>
<reference evidence="1 2" key="1">
    <citation type="submission" date="2008-08" db="EMBL/GenBank/DDBJ databases">
        <authorList>
            <person name="Madupu R."/>
            <person name="Durkin A.S."/>
            <person name="Torralba M."/>
            <person name="Methe B."/>
            <person name="Sutton G.G."/>
            <person name="Strausberg R.L."/>
            <person name="Nelson K.E."/>
        </authorList>
    </citation>
    <scope>NUCLEOTIDE SEQUENCE [LARGE SCALE GENOMIC DNA]</scope>
    <source>
        <strain evidence="1 2">RM3267</strain>
    </source>
</reference>
<comment type="caution">
    <text evidence="1">The sequence shown here is derived from an EMBL/GenBank/DDBJ whole genome shotgun (WGS) entry which is preliminary data.</text>
</comment>
<sequence>MPLPASNLCRIWKLDFKFSRGIWRVKFAVKFEQIYFANARKANLTL</sequence>
<accession>B9D035</accession>
<dbReference type="Proteomes" id="UP000003082">
    <property type="component" value="Unassembled WGS sequence"/>
</dbReference>
<dbReference type="EMBL" id="ACFU01000005">
    <property type="protein sequence ID" value="EEF14591.1"/>
    <property type="molecule type" value="Genomic_DNA"/>
</dbReference>
<name>B9D035_CAMRE</name>